<organism evidence="3 4">
    <name type="scientific">Syncephalis pseudoplumigaleata</name>
    <dbReference type="NCBI Taxonomy" id="1712513"/>
    <lineage>
        <taxon>Eukaryota</taxon>
        <taxon>Fungi</taxon>
        <taxon>Fungi incertae sedis</taxon>
        <taxon>Zoopagomycota</taxon>
        <taxon>Zoopagomycotina</taxon>
        <taxon>Zoopagomycetes</taxon>
        <taxon>Zoopagales</taxon>
        <taxon>Piptocephalidaceae</taxon>
        <taxon>Syncephalis</taxon>
    </lineage>
</organism>
<feature type="transmembrane region" description="Helical" evidence="1">
    <location>
        <begin position="62"/>
        <end position="82"/>
    </location>
</feature>
<accession>A0A4V1J0R8</accession>
<dbReference type="Proteomes" id="UP000278143">
    <property type="component" value="Unassembled WGS sequence"/>
</dbReference>
<keyword evidence="2" id="KW-0732">Signal</keyword>
<sequence>MLPQQIALIAGALLLMVVSQTVHAGALSRLHRRGEGTVASVASASSPSSDSGGSSGGLNTGAIVGICACAGLILAAGGFLVYRRRANQARPMHGGRVATVVAMRGAGAMNLQGNMAVLAEEDDDFHIGTQQGVISYTSSNLEKPPRAARPMSWYKAREAGVSPLHMHAITARAGGANNNVYPIDETDPVELYSPGGGLNGGSLQTPMVGNVAPPQAEGVQIVIERASNDGTGRPLPQAPILRQATPQQLAMDTPVEGAHGDYLGTAASTGGHITDVEWDSDDDEGPVSAVARAMTPMTSEIVDANVHVHPRLFILTPGRDGIEALRHPENWSRTTFQLRLLCEGAASDYSEAHLTEEHGISIREPNAFLRHAARYVAQTADALIARDDSAFEQAEVFASSSDAGEYLEQLADTLRAWYSDQLVALEEAAAEGHEVDQELLEALRAQKDDPSSSAKAELSRFLDKYDSNRWNGGLRARKIDGNVRWLCASCASRG</sequence>
<keyword evidence="1" id="KW-1133">Transmembrane helix</keyword>
<evidence type="ECO:0000256" key="1">
    <source>
        <dbReference type="SAM" id="Phobius"/>
    </source>
</evidence>
<feature type="chain" id="PRO_5020452284" evidence="2">
    <location>
        <begin position="25"/>
        <end position="494"/>
    </location>
</feature>
<dbReference type="OrthoDB" id="5567531at2759"/>
<dbReference type="AlphaFoldDB" id="A0A4V1J0R8"/>
<feature type="signal peptide" evidence="2">
    <location>
        <begin position="1"/>
        <end position="24"/>
    </location>
</feature>
<dbReference type="EMBL" id="KZ992016">
    <property type="protein sequence ID" value="RKP22509.1"/>
    <property type="molecule type" value="Genomic_DNA"/>
</dbReference>
<gene>
    <name evidence="3" type="ORF">SYNPS1DRAFT_25723</name>
</gene>
<reference evidence="4" key="1">
    <citation type="journal article" date="2018" name="Nat. Microbiol.">
        <title>Leveraging single-cell genomics to expand the fungal tree of life.</title>
        <authorList>
            <person name="Ahrendt S.R."/>
            <person name="Quandt C.A."/>
            <person name="Ciobanu D."/>
            <person name="Clum A."/>
            <person name="Salamov A."/>
            <person name="Andreopoulos B."/>
            <person name="Cheng J.F."/>
            <person name="Woyke T."/>
            <person name="Pelin A."/>
            <person name="Henrissat B."/>
            <person name="Reynolds N.K."/>
            <person name="Benny G.L."/>
            <person name="Smith M.E."/>
            <person name="James T.Y."/>
            <person name="Grigoriev I.V."/>
        </authorList>
    </citation>
    <scope>NUCLEOTIDE SEQUENCE [LARGE SCALE GENOMIC DNA]</scope>
    <source>
        <strain evidence="4">Benny S71-1</strain>
    </source>
</reference>
<evidence type="ECO:0000313" key="3">
    <source>
        <dbReference type="EMBL" id="RKP22509.1"/>
    </source>
</evidence>
<keyword evidence="1" id="KW-0812">Transmembrane</keyword>
<keyword evidence="4" id="KW-1185">Reference proteome</keyword>
<name>A0A4V1J0R8_9FUNG</name>
<keyword evidence="1" id="KW-0472">Membrane</keyword>
<evidence type="ECO:0000256" key="2">
    <source>
        <dbReference type="SAM" id="SignalP"/>
    </source>
</evidence>
<evidence type="ECO:0000313" key="4">
    <source>
        <dbReference type="Proteomes" id="UP000278143"/>
    </source>
</evidence>
<protein>
    <submittedName>
        <fullName evidence="3">Uncharacterized protein</fullName>
    </submittedName>
</protein>
<proteinExistence type="predicted"/>